<feature type="transmembrane region" description="Helical" evidence="7">
    <location>
        <begin position="718"/>
        <end position="737"/>
    </location>
</feature>
<organism evidence="10 11">
    <name type="scientific">Thermothielavioides terrestris</name>
    <dbReference type="NCBI Taxonomy" id="2587410"/>
    <lineage>
        <taxon>Eukaryota</taxon>
        <taxon>Fungi</taxon>
        <taxon>Dikarya</taxon>
        <taxon>Ascomycota</taxon>
        <taxon>Pezizomycotina</taxon>
        <taxon>Sordariomycetes</taxon>
        <taxon>Sordariomycetidae</taxon>
        <taxon>Sordariales</taxon>
        <taxon>Chaetomiaceae</taxon>
        <taxon>Thermothielavioides</taxon>
    </lineage>
</organism>
<evidence type="ECO:0000256" key="5">
    <source>
        <dbReference type="ARBA" id="ARBA00023136"/>
    </source>
</evidence>
<reference evidence="10 11" key="1">
    <citation type="submission" date="2018-04" db="EMBL/GenBank/DDBJ databases">
        <authorList>
            <person name="Huttner S."/>
            <person name="Dainat J."/>
        </authorList>
    </citation>
    <scope>NUCLEOTIDE SEQUENCE [LARGE SCALE GENOMIC DNA]</scope>
</reference>
<name>A0A446BH75_9PEZI</name>
<feature type="transmembrane region" description="Helical" evidence="7">
    <location>
        <begin position="787"/>
        <end position="810"/>
    </location>
</feature>
<feature type="region of interest" description="Disordered" evidence="6">
    <location>
        <begin position="1026"/>
        <end position="1057"/>
    </location>
</feature>
<dbReference type="GO" id="GO:0005886">
    <property type="term" value="C:plasma membrane"/>
    <property type="evidence" value="ECO:0007669"/>
    <property type="project" value="TreeGrafter"/>
</dbReference>
<dbReference type="EMBL" id="OUUZ01000008">
    <property type="protein sequence ID" value="SPQ21798.1"/>
    <property type="molecule type" value="Genomic_DNA"/>
</dbReference>
<feature type="region of interest" description="Disordered" evidence="6">
    <location>
        <begin position="63"/>
        <end position="161"/>
    </location>
</feature>
<keyword evidence="3 7" id="KW-0812">Transmembrane</keyword>
<comment type="subcellular location">
    <subcellularLocation>
        <location evidence="1">Membrane</location>
        <topology evidence="1">Multi-pass membrane protein</topology>
    </subcellularLocation>
</comment>
<dbReference type="GO" id="GO:0000822">
    <property type="term" value="F:inositol hexakisphosphate binding"/>
    <property type="evidence" value="ECO:0007669"/>
    <property type="project" value="TreeGrafter"/>
</dbReference>
<dbReference type="GO" id="GO:0005794">
    <property type="term" value="C:Golgi apparatus"/>
    <property type="evidence" value="ECO:0007669"/>
    <property type="project" value="TreeGrafter"/>
</dbReference>
<keyword evidence="5 7" id="KW-0472">Membrane</keyword>
<feature type="region of interest" description="Disordered" evidence="6">
    <location>
        <begin position="282"/>
        <end position="317"/>
    </location>
</feature>
<feature type="domain" description="SPX" evidence="9">
    <location>
        <begin position="1"/>
        <end position="423"/>
    </location>
</feature>
<feature type="compositionally biased region" description="Acidic residues" evidence="6">
    <location>
        <begin position="1034"/>
        <end position="1057"/>
    </location>
</feature>
<evidence type="ECO:0000256" key="7">
    <source>
        <dbReference type="SAM" id="Phobius"/>
    </source>
</evidence>
<feature type="compositionally biased region" description="Basic and acidic residues" evidence="6">
    <location>
        <begin position="282"/>
        <end position="301"/>
    </location>
</feature>
<evidence type="ECO:0000313" key="11">
    <source>
        <dbReference type="Proteomes" id="UP000289323"/>
    </source>
</evidence>
<dbReference type="PANTHER" id="PTHR10783:SF103">
    <property type="entry name" value="SOLUTE CARRIER FAMILY 53 MEMBER 1"/>
    <property type="match status" value="1"/>
</dbReference>
<protein>
    <submittedName>
        <fullName evidence="10">480bc160-e5d3-4fce-a0d2-4b138cdb1d08</fullName>
    </submittedName>
</protein>
<feature type="region of interest" description="Disordered" evidence="6">
    <location>
        <begin position="890"/>
        <end position="965"/>
    </location>
</feature>
<evidence type="ECO:0000256" key="6">
    <source>
        <dbReference type="SAM" id="MobiDB-lite"/>
    </source>
</evidence>
<dbReference type="PROSITE" id="PS51380">
    <property type="entry name" value="EXS"/>
    <property type="match status" value="1"/>
</dbReference>
<sequence>MKFAKELDQDAVPEWRVKYLNYKAGKKHIKAVTRAINRANATPTLTRRAEVLPTGTTPARVFGINHSFTPPRRTNDPLPRDLLDESGRRRSASGTGTGTGTAKPGSGAASGHERLGLARSPGSRVEYGSIGPTPSRASDRHDFELPAPAMGSPSTTGYSVAAHSPPLSRAALQRSASMVAAGRLDHHSPPLLTLPTAGMGSTPRLRVPRLFTTGSASSRQAAAKFDIGMQNLDYVRSAERDFFAFLDEELDKIESFYKEKEDQATERLAALRAQLHEMRNRRTAEIAEAKRRRELSRDRSRSRSRGTGVGEGRAKDSNHDWINPLKDRLFKPGPNSKALLKMTRTPVMAAQTIDQGRDYVRRPEDDDVPYRTAKRKLKLALQEFYRSLELLKSYALLNRTAFRKLNKKYDKAVNARPPYRYMNEKVNKSWFVNSDVLDGHIRTVEDLYARYFEKGNRKIAAGKLRNLQKRSGDSSDSAFRSGLLIGVGAVFALQGLIYGSDILLHSEDPVLAEQTSYLMQLYGGYFLALLLFTLFTLDCRMWVKNKVNYPFIFEFDPRNFLNWKELAEFPSFFFALFGVFIWLNFARLGDWEQMYLYYPVILICITLVILFLPAPVLHYKARRWFLYSHYRLLLSGLYPVEFRDFFLGDIWCSLTYATSNIELFFCLYASSWQDPVQCNSSHSRLLGFFGALPPIWRALQCIRRYHDTRNVFPHLVNCGKYTMTILTAVCLSLYRIGDSHVNLSLFITFAAINGVYCSVWDLFMDFSLLQANAHRRLLRDITAIRPVWVYYLIMIVDPILRFSWIFYAIFTHDTQHSTLVSFMVSFAEVVRRGMWTLLRVENEHCANVAQYKASRDTPLPYHLEQYVQRPSLEAAAAAAAAAAANAIGTPSTTTAPAAARPPTSISTPLRRGGTPAPGPTPEPQTPGTAQSQRPAAPLPTPLLEAGAGAQPASAAPSPSPATISGAAAGTAAASVSVEDSAGAGTGAAWPGALGRRRADTLGRRSIRQAMAEAHRQDFEKKRVPVEAKERDCALEEEEYDEEEEEEEGEGEAEEEEVELKTLFQAANNSQTFVQIRTTSKPSRISDACAPHG</sequence>
<proteinExistence type="inferred from homology"/>
<feature type="transmembrane region" description="Helical" evidence="7">
    <location>
        <begin position="478"/>
        <end position="497"/>
    </location>
</feature>
<dbReference type="GO" id="GO:0016036">
    <property type="term" value="P:cellular response to phosphate starvation"/>
    <property type="evidence" value="ECO:0007669"/>
    <property type="project" value="TreeGrafter"/>
</dbReference>
<keyword evidence="4 7" id="KW-1133">Transmembrane helix</keyword>
<dbReference type="PROSITE" id="PS51382">
    <property type="entry name" value="SPX"/>
    <property type="match status" value="1"/>
</dbReference>
<evidence type="ECO:0000313" key="10">
    <source>
        <dbReference type="EMBL" id="SPQ21798.1"/>
    </source>
</evidence>
<feature type="transmembrane region" description="Helical" evidence="7">
    <location>
        <begin position="566"/>
        <end position="583"/>
    </location>
</feature>
<dbReference type="PANTHER" id="PTHR10783">
    <property type="entry name" value="XENOTROPIC AND POLYTROPIC RETROVIRUS RECEPTOR 1-RELATED"/>
    <property type="match status" value="1"/>
</dbReference>
<comment type="similarity">
    <text evidence="2">Belongs to the SYG1 (TC 2.A.94) family.</text>
</comment>
<feature type="transmembrane region" description="Helical" evidence="7">
    <location>
        <begin position="595"/>
        <end position="617"/>
    </location>
</feature>
<evidence type="ECO:0000259" key="8">
    <source>
        <dbReference type="PROSITE" id="PS51380"/>
    </source>
</evidence>
<dbReference type="InterPro" id="IPR004342">
    <property type="entry name" value="EXS_C"/>
</dbReference>
<evidence type="ECO:0000256" key="2">
    <source>
        <dbReference type="ARBA" id="ARBA00009665"/>
    </source>
</evidence>
<dbReference type="Pfam" id="PF03124">
    <property type="entry name" value="EXS"/>
    <property type="match status" value="1"/>
</dbReference>
<accession>A0A446BH75</accession>
<feature type="domain" description="EXS" evidence="8">
    <location>
        <begin position="677"/>
        <end position="871"/>
    </location>
</feature>
<dbReference type="GO" id="GO:0006817">
    <property type="term" value="P:phosphate ion transport"/>
    <property type="evidence" value="ECO:0007669"/>
    <property type="project" value="TreeGrafter"/>
</dbReference>
<dbReference type="CDD" id="cd14475">
    <property type="entry name" value="SPX_SYG1_like"/>
    <property type="match status" value="1"/>
</dbReference>
<evidence type="ECO:0000256" key="4">
    <source>
        <dbReference type="ARBA" id="ARBA00022989"/>
    </source>
</evidence>
<feature type="compositionally biased region" description="Basic and acidic residues" evidence="6">
    <location>
        <begin position="73"/>
        <end position="88"/>
    </location>
</feature>
<evidence type="ECO:0000256" key="1">
    <source>
        <dbReference type="ARBA" id="ARBA00004141"/>
    </source>
</evidence>
<evidence type="ECO:0000256" key="3">
    <source>
        <dbReference type="ARBA" id="ARBA00022692"/>
    </source>
</evidence>
<feature type="compositionally biased region" description="Low complexity" evidence="6">
    <location>
        <begin position="100"/>
        <end position="110"/>
    </location>
</feature>
<dbReference type="Pfam" id="PF03105">
    <property type="entry name" value="SPX"/>
    <property type="match status" value="1"/>
</dbReference>
<evidence type="ECO:0000259" key="9">
    <source>
        <dbReference type="PROSITE" id="PS51382"/>
    </source>
</evidence>
<feature type="compositionally biased region" description="Low complexity" evidence="6">
    <location>
        <begin position="890"/>
        <end position="914"/>
    </location>
</feature>
<feature type="transmembrane region" description="Helical" evidence="7">
    <location>
        <begin position="743"/>
        <end position="766"/>
    </location>
</feature>
<feature type="transmembrane region" description="Helical" evidence="7">
    <location>
        <begin position="517"/>
        <end position="537"/>
    </location>
</feature>
<feature type="compositionally biased region" description="Low complexity" evidence="6">
    <location>
        <begin position="941"/>
        <end position="965"/>
    </location>
</feature>
<gene>
    <name evidence="10" type="ORF">TT172_LOCUS4217</name>
</gene>
<dbReference type="Proteomes" id="UP000289323">
    <property type="component" value="Unassembled WGS sequence"/>
</dbReference>
<dbReference type="AlphaFoldDB" id="A0A446BH75"/>
<dbReference type="InterPro" id="IPR004331">
    <property type="entry name" value="SPX_dom"/>
</dbReference>